<proteinExistence type="predicted"/>
<name>A0A1L7ABY9_9PROT</name>
<dbReference type="eggNOG" id="COG1587">
    <property type="taxonomic scope" value="Bacteria"/>
</dbReference>
<dbReference type="Proteomes" id="UP000185494">
    <property type="component" value="Chromosome 1"/>
</dbReference>
<reference evidence="2 3" key="1">
    <citation type="submission" date="2016-05" db="EMBL/GenBank/DDBJ databases">
        <title>Complete Genome and Methylome Analysis of Psychrotrophic Bacterial Isolates from Antarctic Lake Untersee.</title>
        <authorList>
            <person name="Fomenkov A."/>
            <person name="Akimov V.N."/>
            <person name="Vasilyeva L.V."/>
            <person name="Andersen D."/>
            <person name="Vincze T."/>
            <person name="Roberts R.J."/>
        </authorList>
    </citation>
    <scope>NUCLEOTIDE SEQUENCE [LARGE SCALE GENOMIC DNA]</scope>
    <source>
        <strain evidence="2 3">U14-5</strain>
    </source>
</reference>
<dbReference type="SUPFAM" id="SSF69618">
    <property type="entry name" value="HemD-like"/>
    <property type="match status" value="1"/>
</dbReference>
<dbReference type="PANTHER" id="PTHR40082">
    <property type="entry name" value="BLR5956 PROTEIN"/>
    <property type="match status" value="1"/>
</dbReference>
<dbReference type="Gene3D" id="3.40.50.10090">
    <property type="match status" value="2"/>
</dbReference>
<dbReference type="PANTHER" id="PTHR40082:SF1">
    <property type="entry name" value="BLR5956 PROTEIN"/>
    <property type="match status" value="1"/>
</dbReference>
<dbReference type="InterPro" id="IPR003754">
    <property type="entry name" value="4pyrrol_synth_uPrphyn_synth"/>
</dbReference>
<evidence type="ECO:0000259" key="1">
    <source>
        <dbReference type="Pfam" id="PF02602"/>
    </source>
</evidence>
<protein>
    <submittedName>
        <fullName evidence="2">Uroporphyrinogen III synthase</fullName>
    </submittedName>
</protein>
<evidence type="ECO:0000313" key="3">
    <source>
        <dbReference type="Proteomes" id="UP000185494"/>
    </source>
</evidence>
<dbReference type="InterPro" id="IPR036108">
    <property type="entry name" value="4pyrrol_syn_uPrphyn_synt_sf"/>
</dbReference>
<gene>
    <name evidence="2" type="ORF">RGI145_03055</name>
</gene>
<dbReference type="KEGG" id="rgi:RGI145_03055"/>
<sequence>MSSSVDAETGNQGAAGPLAGRRVVVPETRELETMARMLERQGATVLRCPLVAILDLEDPAPAEAWLRRFIDTPPDDLILLTGEGLSRLMGVAERAGLAEGFRAALSGARRIVRGPKPTARLRSLGLGPDISAATPTTAGVIAALEPLPLEGRRVAVQLYPDNPNEALLGFLRDRGARPDPVVPYAYASKEDDGRVLAVIREMAEGAVDLIAFTSSPQVRRLREVAKASGEEALLAEALARTRIAAVGPLVARAVEEAGGHVAMQPGENFHLKPMVGEIVAAIG</sequence>
<dbReference type="InterPro" id="IPR039793">
    <property type="entry name" value="UROS/Hem4"/>
</dbReference>
<dbReference type="Pfam" id="PF02602">
    <property type="entry name" value="HEM4"/>
    <property type="match status" value="1"/>
</dbReference>
<organism evidence="2 3">
    <name type="scientific">Roseomonas gilardii</name>
    <dbReference type="NCBI Taxonomy" id="257708"/>
    <lineage>
        <taxon>Bacteria</taxon>
        <taxon>Pseudomonadati</taxon>
        <taxon>Pseudomonadota</taxon>
        <taxon>Alphaproteobacteria</taxon>
        <taxon>Acetobacterales</taxon>
        <taxon>Roseomonadaceae</taxon>
        <taxon>Roseomonas</taxon>
    </lineage>
</organism>
<dbReference type="CDD" id="cd06578">
    <property type="entry name" value="HemD"/>
    <property type="match status" value="1"/>
</dbReference>
<evidence type="ECO:0000313" key="2">
    <source>
        <dbReference type="EMBL" id="APT56240.1"/>
    </source>
</evidence>
<dbReference type="GO" id="GO:0006780">
    <property type="term" value="P:uroporphyrinogen III biosynthetic process"/>
    <property type="evidence" value="ECO:0007669"/>
    <property type="project" value="InterPro"/>
</dbReference>
<dbReference type="RefSeq" id="WP_075797190.1">
    <property type="nucleotide sequence ID" value="NZ_CP015583.1"/>
</dbReference>
<accession>A0A1L7ABY9</accession>
<dbReference type="AlphaFoldDB" id="A0A1L7ABY9"/>
<dbReference type="STRING" id="257708.RGI145_03055"/>
<feature type="domain" description="Tetrapyrrole biosynthesis uroporphyrinogen III synthase" evidence="1">
    <location>
        <begin position="33"/>
        <end position="274"/>
    </location>
</feature>
<dbReference type="GO" id="GO:0004852">
    <property type="term" value="F:uroporphyrinogen-III synthase activity"/>
    <property type="evidence" value="ECO:0007669"/>
    <property type="project" value="InterPro"/>
</dbReference>
<dbReference type="EMBL" id="CP015583">
    <property type="protein sequence ID" value="APT56240.1"/>
    <property type="molecule type" value="Genomic_DNA"/>
</dbReference>